<evidence type="ECO:0000259" key="12">
    <source>
        <dbReference type="Pfam" id="PF03177"/>
    </source>
</evidence>
<evidence type="ECO:0000256" key="4">
    <source>
        <dbReference type="ARBA" id="ARBA00007373"/>
    </source>
</evidence>
<dbReference type="FunFam" id="1.20.120.1880:FF:000004">
    <property type="entry name" value="Non-repetitive nucleoporin, putative"/>
    <property type="match status" value="1"/>
</dbReference>
<evidence type="ECO:0000256" key="11">
    <source>
        <dbReference type="ARBA" id="ARBA00023242"/>
    </source>
</evidence>
<dbReference type="InterPro" id="IPR042537">
    <property type="entry name" value="Nucleoporin_Nup155_C_2"/>
</dbReference>
<dbReference type="FunFam" id="1.25.40.450:FF:000002">
    <property type="entry name" value="Putative non-repetitive nucleoporin"/>
    <property type="match status" value="1"/>
</dbReference>
<dbReference type="GO" id="GO:0044611">
    <property type="term" value="C:nuclear pore inner ring"/>
    <property type="evidence" value="ECO:0007669"/>
    <property type="project" value="TreeGrafter"/>
</dbReference>
<dbReference type="FunFam" id="1.25.40.440:FF:000001">
    <property type="entry name" value="Nuclear pore complex subunit"/>
    <property type="match status" value="1"/>
</dbReference>
<dbReference type="FunFam" id="1.20.58.1780:FF:000003">
    <property type="entry name" value="Non-repetitive nucleoporin, putative"/>
    <property type="match status" value="1"/>
</dbReference>
<feature type="domain" description="Nucleoporin Nup133/Nup155-like N-terminal" evidence="13">
    <location>
        <begin position="59"/>
        <end position="481"/>
    </location>
</feature>
<comment type="similarity">
    <text evidence="4">Belongs to the non-repetitive/WGA-negative nucleoporin family.</text>
</comment>
<name>A0AAD6DVC9_9EURO</name>
<evidence type="ECO:0000256" key="5">
    <source>
        <dbReference type="ARBA" id="ARBA00022448"/>
    </source>
</evidence>
<evidence type="ECO:0000259" key="13">
    <source>
        <dbReference type="Pfam" id="PF08801"/>
    </source>
</evidence>
<protein>
    <submittedName>
        <fullName evidence="14">Nucleoporin NUP170</fullName>
    </submittedName>
</protein>
<dbReference type="GO" id="GO:0051292">
    <property type="term" value="P:nuclear pore complex assembly"/>
    <property type="evidence" value="ECO:0007669"/>
    <property type="project" value="UniProtKB-ARBA"/>
</dbReference>
<dbReference type="PANTHER" id="PTHR10350">
    <property type="entry name" value="NUCLEAR PORE COMPLEX PROTEIN NUP155"/>
    <property type="match status" value="1"/>
</dbReference>
<dbReference type="InterPro" id="IPR004870">
    <property type="entry name" value="Nucleoporin_Nup155"/>
</dbReference>
<dbReference type="GO" id="GO:0006606">
    <property type="term" value="P:protein import into nucleus"/>
    <property type="evidence" value="ECO:0007669"/>
    <property type="project" value="TreeGrafter"/>
</dbReference>
<dbReference type="PANTHER" id="PTHR10350:SF6">
    <property type="entry name" value="NUCLEAR PORE COMPLEX PROTEIN NUP155"/>
    <property type="match status" value="1"/>
</dbReference>
<dbReference type="Gene3D" id="1.25.40.440">
    <property type="entry name" value="Nucleoporin, helical domain, central subdomain"/>
    <property type="match status" value="1"/>
</dbReference>
<feature type="domain" description="Nucleoporin Nup133/Nup155-like C-terminal" evidence="12">
    <location>
        <begin position="587"/>
        <end position="1242"/>
    </location>
</feature>
<evidence type="ECO:0000256" key="6">
    <source>
        <dbReference type="ARBA" id="ARBA00022816"/>
    </source>
</evidence>
<organism evidence="14 15">
    <name type="scientific">Penicillium hetheringtonii</name>
    <dbReference type="NCBI Taxonomy" id="911720"/>
    <lineage>
        <taxon>Eukaryota</taxon>
        <taxon>Fungi</taxon>
        <taxon>Dikarya</taxon>
        <taxon>Ascomycota</taxon>
        <taxon>Pezizomycotina</taxon>
        <taxon>Eurotiomycetes</taxon>
        <taxon>Eurotiomycetidae</taxon>
        <taxon>Eurotiales</taxon>
        <taxon>Aspergillaceae</taxon>
        <taxon>Penicillium</taxon>
    </lineage>
</organism>
<dbReference type="Gene3D" id="1.20.120.1880">
    <property type="entry name" value="Nucleoporin, helical C-terminal domain"/>
    <property type="match status" value="1"/>
</dbReference>
<dbReference type="GO" id="GO:0017056">
    <property type="term" value="F:structural constituent of nuclear pore"/>
    <property type="evidence" value="ECO:0007669"/>
    <property type="project" value="InterPro"/>
</dbReference>
<evidence type="ECO:0000313" key="15">
    <source>
        <dbReference type="Proteomes" id="UP001216150"/>
    </source>
</evidence>
<dbReference type="Pfam" id="PF03177">
    <property type="entry name" value="Nucleoporin_C"/>
    <property type="match status" value="1"/>
</dbReference>
<keyword evidence="11" id="KW-0539">Nucleus</keyword>
<dbReference type="Gene3D" id="1.20.58.1780">
    <property type="match status" value="1"/>
</dbReference>
<dbReference type="AlphaFoldDB" id="A0AAD6DVC9"/>
<sequence>MPRMAPAIAQTSNQALSVEERGAHTINNTLAQEARYPDLDSYLSQGFSSDYDIPMAQAWAPFQKVKTYNIPDMIFDQYNRAQVSTSMGLFAEINHAWVAIDHALYLWDFTHPNPSLVGFEEQPNSINAVKLVKPRAGVFLPSVTHLLVVSTTAEMILLGMSCEKTPSGASTVSLFETKMAVSVRGMDVNVITSSDSDGRIFFGGTSDNHVYELTYQQEERWFQSRCAKVNRTLSRLSAFAPSASLTNLANIVSNEHMEQMVVDDSRKLLYTLSSESTIRVLHMKPDGTLKLAITKKAADIYANIGHTIASHATLNQGVKIVAISPVPAAEASRYHLVATTATGYRIFLSATGAYSWMEPTGTNAPTNTRYSWTNSVSFANSDGNTIPSWLFLLLHLQGRHSKRGYSLYIYPRFRPTCPPHESSTAAQAPESAIWLTLGGRAEDIGLCSAPMPATAGGFGNEMAVQFDHPAAEVAILTNTGIYVIRRRRPVDIFASLARTGSANHDGLDEVLKQFSLGFGRAETLATALAVACGQGMEISSDQRLTTISDPDVLEFARKIFVGFGGKPTPHQDISDNTALTIDDVTPSPRHQGIALYISRLVRSIWKKAIATVGKAPNGAMTVSASVNNAKLQNIQQSLSSLQEFFKVNRSFIEGLSGPDALARAESKAAVIELQAEHRAVHSLVQLVSHTIEGLSFVQVLFDERVDEIVATLPAESQERFLKLTFEELFSSGKGHEIAKELVKGIVNRNIAKGSNVETIADALRRRCGSFCSTEDVVIFKAQELLKRASEAGANSDLGRNLLNESLKLFLEVAENLPMDYLVSAVDIYINTEFFAGAIQLCLNVAGVSDKANLALSWIMDGRPAQEHFYFRKQCYDLVSKVMVAVDTLTANDPGFIDGQLTQIAKRKNEAYGVISGSQDEVFLTSLYDWYLEQGWSDRLLQTQSPFVVTYLERKSADDIAHADLLWRYYAQSQRFFEAAKVQFQLAQSAFTLPLSKRIEYLGRARANASTFTPDVGRQSRQRLLQEIGNIIDVANIQDDLLQRLKDDTRIAPERKNDVLRDVDGPVMDISTLFNQYADSASYYDICLQIFYLADYRNAADIKATWQHLIQDLHATTLQHGSPKPYEAVIEKIRSLGSRLRMSDTVFPVRELLPILERYSLEHQRQEGSAHWVIDLFLELGVAFESLYAVLEAMYYTDEAPFQGSNRRYIASDLVYLLHGWFQDSAQLGGIVFGSEAAAERVSETLLLMQQEPHNTDSVREMSEKLRVAISDLLA</sequence>
<keyword evidence="9" id="KW-0906">Nuclear pore complex</keyword>
<keyword evidence="10" id="KW-0472">Membrane</keyword>
<evidence type="ECO:0000256" key="10">
    <source>
        <dbReference type="ARBA" id="ARBA00023136"/>
    </source>
</evidence>
<dbReference type="Gene3D" id="1.25.40.450">
    <property type="entry name" value="Nucleoporin, helical domain, N-terminal subdomain"/>
    <property type="match status" value="1"/>
</dbReference>
<evidence type="ECO:0000256" key="8">
    <source>
        <dbReference type="ARBA" id="ARBA00023010"/>
    </source>
</evidence>
<evidence type="ECO:0000313" key="14">
    <source>
        <dbReference type="EMBL" id="KAJ5595725.1"/>
    </source>
</evidence>
<dbReference type="Pfam" id="PF08801">
    <property type="entry name" value="Nucleoporin_N"/>
    <property type="match status" value="1"/>
</dbReference>
<dbReference type="InterPro" id="IPR042538">
    <property type="entry name" value="Nucleoporin_Nup155_C_3"/>
</dbReference>
<evidence type="ECO:0000256" key="2">
    <source>
        <dbReference type="ARBA" id="ARBA00004567"/>
    </source>
</evidence>
<evidence type="ECO:0000256" key="9">
    <source>
        <dbReference type="ARBA" id="ARBA00023132"/>
    </source>
</evidence>
<reference evidence="14 15" key="1">
    <citation type="journal article" date="2023" name="IMA Fungus">
        <title>Comparative genomic study of the Penicillium genus elucidates a diverse pangenome and 15 lateral gene transfer events.</title>
        <authorList>
            <person name="Petersen C."/>
            <person name="Sorensen T."/>
            <person name="Nielsen M.R."/>
            <person name="Sondergaard T.E."/>
            <person name="Sorensen J.L."/>
            <person name="Fitzpatrick D.A."/>
            <person name="Frisvad J.C."/>
            <person name="Nielsen K.L."/>
        </authorList>
    </citation>
    <scope>NUCLEOTIDE SEQUENCE [LARGE SCALE GENOMIC DNA]</scope>
    <source>
        <strain evidence="14 15">IBT 29057</strain>
    </source>
</reference>
<keyword evidence="15" id="KW-1185">Reference proteome</keyword>
<evidence type="ECO:0000256" key="3">
    <source>
        <dbReference type="ARBA" id="ARBA00004620"/>
    </source>
</evidence>
<keyword evidence="8" id="KW-0811">Translocation</keyword>
<dbReference type="EMBL" id="JAQJAC010000002">
    <property type="protein sequence ID" value="KAJ5595725.1"/>
    <property type="molecule type" value="Genomic_DNA"/>
</dbReference>
<keyword evidence="6" id="KW-0509">mRNA transport</keyword>
<proteinExistence type="inferred from homology"/>
<dbReference type="GO" id="GO:0036228">
    <property type="term" value="P:protein localization to nuclear inner membrane"/>
    <property type="evidence" value="ECO:0007669"/>
    <property type="project" value="TreeGrafter"/>
</dbReference>
<comment type="caution">
    <text evidence="14">The sequence shown here is derived from an EMBL/GenBank/DDBJ whole genome shotgun (WGS) entry which is preliminary data.</text>
</comment>
<dbReference type="InterPro" id="IPR007187">
    <property type="entry name" value="Nucleoporin_Nup133/Nup155_C"/>
</dbReference>
<dbReference type="InterPro" id="IPR014908">
    <property type="entry name" value="Nucleoporin_Nup133/Nup155_N"/>
</dbReference>
<dbReference type="InterPro" id="IPR042533">
    <property type="entry name" value="Nucleoporin_Nup155_C_1"/>
</dbReference>
<keyword evidence="7" id="KW-0653">Protein transport</keyword>
<evidence type="ECO:0000256" key="1">
    <source>
        <dbReference type="ARBA" id="ARBA00004335"/>
    </source>
</evidence>
<dbReference type="GO" id="GO:0000972">
    <property type="term" value="P:transcription-dependent tethering of RNA polymerase II gene DNA at nuclear periphery"/>
    <property type="evidence" value="ECO:0007669"/>
    <property type="project" value="TreeGrafter"/>
</dbReference>
<dbReference type="GO" id="GO:0031965">
    <property type="term" value="C:nuclear membrane"/>
    <property type="evidence" value="ECO:0007669"/>
    <property type="project" value="UniProtKB-SubCell"/>
</dbReference>
<dbReference type="GO" id="GO:0006405">
    <property type="term" value="P:RNA export from nucleus"/>
    <property type="evidence" value="ECO:0007669"/>
    <property type="project" value="TreeGrafter"/>
</dbReference>
<dbReference type="Proteomes" id="UP001216150">
    <property type="component" value="Unassembled WGS sequence"/>
</dbReference>
<gene>
    <name evidence="14" type="ORF">N7450_002183</name>
</gene>
<evidence type="ECO:0000256" key="7">
    <source>
        <dbReference type="ARBA" id="ARBA00022927"/>
    </source>
</evidence>
<dbReference type="GO" id="GO:0051028">
    <property type="term" value="P:mRNA transport"/>
    <property type="evidence" value="ECO:0007669"/>
    <property type="project" value="UniProtKB-KW"/>
</dbReference>
<comment type="subcellular location">
    <subcellularLocation>
        <location evidence="1">Nucleus membrane</location>
        <topology evidence="1">Peripheral membrane protein</topology>
        <orientation evidence="1">Cytoplasmic side</orientation>
    </subcellularLocation>
    <subcellularLocation>
        <location evidence="3">Nucleus membrane</location>
        <topology evidence="3">Peripheral membrane protein</topology>
        <orientation evidence="3">Nucleoplasmic side</orientation>
    </subcellularLocation>
    <subcellularLocation>
        <location evidence="2">Nucleus</location>
        <location evidence="2">Nuclear pore complex</location>
    </subcellularLocation>
</comment>
<keyword evidence="5" id="KW-0813">Transport</keyword>
<accession>A0AAD6DVC9</accession>